<evidence type="ECO:0000256" key="7">
    <source>
        <dbReference type="SAM" id="MobiDB-lite"/>
    </source>
</evidence>
<keyword evidence="6" id="KW-0687">Ribonucleoprotein</keyword>
<dbReference type="RefSeq" id="XP_070336493.1">
    <property type="nucleotide sequence ID" value="XM_070480392.1"/>
</dbReference>
<feature type="compositionally biased region" description="Basic and acidic residues" evidence="7">
    <location>
        <begin position="77"/>
        <end position="87"/>
    </location>
</feature>
<dbReference type="PANTHER" id="PTHR48188">
    <property type="entry name" value="60S RIBOSOMAL PROTEIN L43"/>
    <property type="match status" value="1"/>
</dbReference>
<dbReference type="InterPro" id="IPR011331">
    <property type="entry name" value="Ribosomal_eL37/eL43"/>
</dbReference>
<dbReference type="Gene3D" id="2.20.25.30">
    <property type="match status" value="1"/>
</dbReference>
<reference evidence="8" key="1">
    <citation type="journal article" date="2022" name="J. Hered.">
        <title>A De Novo Chromosome-Level Genome Assembly of the White-Tailed Deer, Odocoileus Virginianus.</title>
        <authorList>
            <person name="London E.W."/>
            <person name="Roca A.L."/>
            <person name="Novakofski J.E."/>
            <person name="Mateus-Pinilla N.E."/>
        </authorList>
    </citation>
    <scope>NUCLEOTIDE SEQUENCE [LARGE SCALE GENOMIC DNA]</scope>
</reference>
<dbReference type="PANTHER" id="PTHR48188:SF3">
    <property type="entry name" value="60S RIBOSOMAL PROTEIN L37A-RELATED"/>
    <property type="match status" value="1"/>
</dbReference>
<keyword evidence="5" id="KW-0689">Ribosomal protein</keyword>
<sequence length="87" mass="9665">MKVRIMGKYGTRPGASLRKMGRKIELSQHANYTCSFCGKTKMTRRAGVIWLCDSRMRAVAGGAWTHSTTSATTGESAVRRQEELKGR</sequence>
<dbReference type="GeneID" id="139039460"/>
<feature type="compositionally biased region" description="Polar residues" evidence="7">
    <location>
        <begin position="66"/>
        <end position="75"/>
    </location>
</feature>
<reference evidence="9" key="2">
    <citation type="submission" date="2025-08" db="UniProtKB">
        <authorList>
            <consortium name="RefSeq"/>
        </authorList>
    </citation>
    <scope>IDENTIFICATION</scope>
    <source>
        <tissue evidence="9">Tongue muscle</tissue>
    </source>
</reference>
<gene>
    <name evidence="9" type="primary">LOC139039460</name>
</gene>
<evidence type="ECO:0000256" key="1">
    <source>
        <dbReference type="ARBA" id="ARBA00008672"/>
    </source>
</evidence>
<keyword evidence="8" id="KW-1185">Reference proteome</keyword>
<proteinExistence type="inferred from homology"/>
<dbReference type="Proteomes" id="UP001652640">
    <property type="component" value="Chromosome 1"/>
</dbReference>
<keyword evidence="4" id="KW-0862">Zinc</keyword>
<accession>A0ABM4J8U1</accession>
<keyword evidence="2" id="KW-0479">Metal-binding</keyword>
<comment type="similarity">
    <text evidence="1">Belongs to the eukaryotic ribosomal protein eL43 family.</text>
</comment>
<evidence type="ECO:0000313" key="9">
    <source>
        <dbReference type="RefSeq" id="XP_070336493.1"/>
    </source>
</evidence>
<name>A0ABM4J8U1_ODOVR</name>
<dbReference type="InterPro" id="IPR011332">
    <property type="entry name" value="Ribosomal_zn-bd"/>
</dbReference>
<dbReference type="Pfam" id="PF01780">
    <property type="entry name" value="Ribosomal_L37ae"/>
    <property type="match status" value="1"/>
</dbReference>
<evidence type="ECO:0000256" key="4">
    <source>
        <dbReference type="ARBA" id="ARBA00022833"/>
    </source>
</evidence>
<keyword evidence="3" id="KW-0863">Zinc-finger</keyword>
<evidence type="ECO:0000313" key="8">
    <source>
        <dbReference type="Proteomes" id="UP001652640"/>
    </source>
</evidence>
<protein>
    <submittedName>
        <fullName evidence="9">Large ribosomal subunit protein eL43-like</fullName>
    </submittedName>
</protein>
<organism evidence="8 9">
    <name type="scientific">Odocoileus virginianus</name>
    <name type="common">White-tailed deer</name>
    <dbReference type="NCBI Taxonomy" id="9874"/>
    <lineage>
        <taxon>Eukaryota</taxon>
        <taxon>Metazoa</taxon>
        <taxon>Chordata</taxon>
        <taxon>Craniata</taxon>
        <taxon>Vertebrata</taxon>
        <taxon>Euteleostomi</taxon>
        <taxon>Mammalia</taxon>
        <taxon>Eutheria</taxon>
        <taxon>Laurasiatheria</taxon>
        <taxon>Artiodactyla</taxon>
        <taxon>Ruminantia</taxon>
        <taxon>Pecora</taxon>
        <taxon>Cervidae</taxon>
        <taxon>Odocoileinae</taxon>
        <taxon>Odocoileus</taxon>
    </lineage>
</organism>
<evidence type="ECO:0000256" key="2">
    <source>
        <dbReference type="ARBA" id="ARBA00022723"/>
    </source>
</evidence>
<evidence type="ECO:0000256" key="3">
    <source>
        <dbReference type="ARBA" id="ARBA00022771"/>
    </source>
</evidence>
<dbReference type="InterPro" id="IPR002674">
    <property type="entry name" value="Ribosomal_eL43"/>
</dbReference>
<feature type="region of interest" description="Disordered" evidence="7">
    <location>
        <begin position="66"/>
        <end position="87"/>
    </location>
</feature>
<dbReference type="SUPFAM" id="SSF57829">
    <property type="entry name" value="Zn-binding ribosomal proteins"/>
    <property type="match status" value="1"/>
</dbReference>
<evidence type="ECO:0000256" key="5">
    <source>
        <dbReference type="ARBA" id="ARBA00022980"/>
    </source>
</evidence>
<evidence type="ECO:0000256" key="6">
    <source>
        <dbReference type="ARBA" id="ARBA00023274"/>
    </source>
</evidence>